<keyword evidence="4" id="KW-1185">Reference proteome</keyword>
<dbReference type="Pfam" id="PF03795">
    <property type="entry name" value="YCII"/>
    <property type="match status" value="1"/>
</dbReference>
<dbReference type="InterPro" id="IPR011008">
    <property type="entry name" value="Dimeric_a/b-barrel"/>
</dbReference>
<reference evidence="3 4" key="1">
    <citation type="submission" date="2020-08" db="EMBL/GenBank/DDBJ databases">
        <title>Genomic Encyclopedia of Type Strains, Phase III (KMG-III): the genomes of soil and plant-associated and newly described type strains.</title>
        <authorList>
            <person name="Whitman W."/>
        </authorList>
    </citation>
    <scope>NUCLEOTIDE SEQUENCE [LARGE SCALE GENOMIC DNA]</scope>
    <source>
        <strain evidence="3 4">CECT 8799</strain>
    </source>
</reference>
<gene>
    <name evidence="3" type="ORF">FHS09_002978</name>
</gene>
<evidence type="ECO:0000313" key="3">
    <source>
        <dbReference type="EMBL" id="MBB3062134.1"/>
    </source>
</evidence>
<dbReference type="AlphaFoldDB" id="A0A7W4WDA3"/>
<dbReference type="Gene3D" id="3.30.70.1060">
    <property type="entry name" value="Dimeric alpha+beta barrel"/>
    <property type="match status" value="1"/>
</dbReference>
<dbReference type="InterPro" id="IPR005545">
    <property type="entry name" value="YCII"/>
</dbReference>
<dbReference type="Proteomes" id="UP000535937">
    <property type="component" value="Unassembled WGS sequence"/>
</dbReference>
<comment type="similarity">
    <text evidence="1">Belongs to the YciI family.</text>
</comment>
<dbReference type="SUPFAM" id="SSF54909">
    <property type="entry name" value="Dimeric alpha+beta barrel"/>
    <property type="match status" value="1"/>
</dbReference>
<accession>A0A7W4WDA3</accession>
<sequence length="116" mass="12979">MKSFLAIYLGTPDSMKGWEDLSEDERQQRMQKGMAAWGAWMEKHKDILVASGGPLGKTKRIDPNGIADTRNNMSGYVIVKAETHEEAAKLFEEHPHFTIFPGDSVEVMECLPIPTS</sequence>
<dbReference type="EMBL" id="JACHWZ010000013">
    <property type="protein sequence ID" value="MBB3062134.1"/>
    <property type="molecule type" value="Genomic_DNA"/>
</dbReference>
<protein>
    <recommendedName>
        <fullName evidence="2">YCII-related domain-containing protein</fullName>
    </recommendedName>
</protein>
<feature type="domain" description="YCII-related" evidence="2">
    <location>
        <begin position="27"/>
        <end position="99"/>
    </location>
</feature>
<proteinExistence type="inferred from homology"/>
<comment type="caution">
    <text evidence="3">The sequence shown here is derived from an EMBL/GenBank/DDBJ whole genome shotgun (WGS) entry which is preliminary data.</text>
</comment>
<evidence type="ECO:0000259" key="2">
    <source>
        <dbReference type="Pfam" id="PF03795"/>
    </source>
</evidence>
<organism evidence="3 4">
    <name type="scientific">Microbulbifer rhizosphaerae</name>
    <dbReference type="NCBI Taxonomy" id="1562603"/>
    <lineage>
        <taxon>Bacteria</taxon>
        <taxon>Pseudomonadati</taxon>
        <taxon>Pseudomonadota</taxon>
        <taxon>Gammaproteobacteria</taxon>
        <taxon>Cellvibrionales</taxon>
        <taxon>Microbulbiferaceae</taxon>
        <taxon>Microbulbifer</taxon>
    </lineage>
</organism>
<dbReference type="RefSeq" id="WP_183461148.1">
    <property type="nucleotide sequence ID" value="NZ_JACHWZ010000013.1"/>
</dbReference>
<evidence type="ECO:0000313" key="4">
    <source>
        <dbReference type="Proteomes" id="UP000535937"/>
    </source>
</evidence>
<evidence type="ECO:0000256" key="1">
    <source>
        <dbReference type="ARBA" id="ARBA00007689"/>
    </source>
</evidence>
<name>A0A7W4WDA3_9GAMM</name>